<keyword evidence="2 7" id="KW-0436">Ligase</keyword>
<evidence type="ECO:0000256" key="1">
    <source>
        <dbReference type="ARBA" id="ARBA00006432"/>
    </source>
</evidence>
<dbReference type="InterPro" id="IPR020845">
    <property type="entry name" value="AMP-binding_CS"/>
</dbReference>
<dbReference type="Gene3D" id="3.40.50.12780">
    <property type="entry name" value="N-terminal domain of ligase-like"/>
    <property type="match status" value="1"/>
</dbReference>
<dbReference type="Pfam" id="PF23562">
    <property type="entry name" value="AMP-binding_C_3"/>
    <property type="match status" value="1"/>
</dbReference>
<evidence type="ECO:0000313" key="8">
    <source>
        <dbReference type="Proteomes" id="UP000031196"/>
    </source>
</evidence>
<dbReference type="GO" id="GO:0004467">
    <property type="term" value="F:long-chain fatty acid-CoA ligase activity"/>
    <property type="evidence" value="ECO:0007669"/>
    <property type="project" value="TreeGrafter"/>
</dbReference>
<evidence type="ECO:0000256" key="2">
    <source>
        <dbReference type="ARBA" id="ARBA00022598"/>
    </source>
</evidence>
<comment type="caution">
    <text evidence="7">The sequence shown here is derived from an EMBL/GenBank/DDBJ whole genome shotgun (WGS) entry which is preliminary data.</text>
</comment>
<dbReference type="EMBL" id="JWTB01000033">
    <property type="protein sequence ID" value="KIC65366.1"/>
    <property type="molecule type" value="Genomic_DNA"/>
</dbReference>
<dbReference type="Proteomes" id="UP000031196">
    <property type="component" value="Unassembled WGS sequence"/>
</dbReference>
<dbReference type="SUPFAM" id="SSF56801">
    <property type="entry name" value="Acetyl-CoA synthetase-like"/>
    <property type="match status" value="1"/>
</dbReference>
<evidence type="ECO:0000256" key="4">
    <source>
        <dbReference type="ARBA" id="ARBA00023098"/>
    </source>
</evidence>
<dbReference type="PROSITE" id="PS00455">
    <property type="entry name" value="AMP_BINDING"/>
    <property type="match status" value="1"/>
</dbReference>
<dbReference type="InterPro" id="IPR042099">
    <property type="entry name" value="ANL_N_sf"/>
</dbReference>
<dbReference type="CDD" id="cd05907">
    <property type="entry name" value="VL_LC_FACS_like"/>
    <property type="match status" value="1"/>
</dbReference>
<name>A0A0B4DF55_PSEPS</name>
<protein>
    <recommendedName>
        <fullName evidence="5">Acyl-CoA synthetase</fullName>
    </recommendedName>
</protein>
<organism evidence="7 8">
    <name type="scientific">Pseudarthrobacter phenanthrenivorans</name>
    <name type="common">Arthrobacter phenanthrenivorans</name>
    <dbReference type="NCBI Taxonomy" id="361575"/>
    <lineage>
        <taxon>Bacteria</taxon>
        <taxon>Bacillati</taxon>
        <taxon>Actinomycetota</taxon>
        <taxon>Actinomycetes</taxon>
        <taxon>Micrococcales</taxon>
        <taxon>Micrococcaceae</taxon>
        <taxon>Pseudarthrobacter</taxon>
    </lineage>
</organism>
<dbReference type="Pfam" id="PF00501">
    <property type="entry name" value="AMP-binding"/>
    <property type="match status" value="1"/>
</dbReference>
<dbReference type="InterPro" id="IPR000873">
    <property type="entry name" value="AMP-dep_synth/lig_dom"/>
</dbReference>
<accession>A0A0B4DF55</accession>
<feature type="domain" description="AMP-dependent synthetase/ligase" evidence="6">
    <location>
        <begin position="43"/>
        <end position="438"/>
    </location>
</feature>
<evidence type="ECO:0000256" key="5">
    <source>
        <dbReference type="ARBA" id="ARBA00032875"/>
    </source>
</evidence>
<dbReference type="OrthoDB" id="9803968at2"/>
<dbReference type="GO" id="GO:0016020">
    <property type="term" value="C:membrane"/>
    <property type="evidence" value="ECO:0007669"/>
    <property type="project" value="TreeGrafter"/>
</dbReference>
<sequence length="609" mass="64673">MREASTELLVELDANSNVTDLLLEQHAANPTRALYRRKGPNGWVDVPVQKFLQDVSALAKGLIAGGLEPGDTVAVMSPTSYEWTLVDFAIWFAGGVTVPIYETSSPSQVEWILLDAGVRRVFAGDRATVQLVTNVVAGSAELSDRLVNVVRMDYDGEAPDLASLAAAGAGVSDAELERQRSRAGLADLASLVYTSGTTGKPKGCEITHGNFALVAKNIVAFLPEILQEGPSRTLMFLPLAHVLARAVQVVCMAAGATLGHTPGAAQLLEDLGTFRPTFLLVVPRIFEKVRATAAHKAAVAGKGRLFEAAAAAAIDYSREQDRQSRGEGPGPGLFSRMRHGVYDRLVYPRLRQALGGEVGYTVSGASPLASEDAHFFRGAGIPVLEGYGLTETTAPCTANTPSRTKVGTVGIPVPGTTIRVAEDGEILVKGIGVFRGYHRNPAAQAEAFVDGFFRTGDLGELDKDGFLTVTGRKKDLLVTAGGKNVAPGPLEEKIRAHQLVAHAVVVGDGKPFVSALLTLDPEGVANWRSERGLPPVPLSDAMDDPQVLAALQEAVDLANQTVSKAESIRSFKLLDAEFTVESGHLTPSLKLKRSDVVKEFQAEIAELYG</sequence>
<dbReference type="AlphaFoldDB" id="A0A0B4DF55"/>
<dbReference type="PANTHER" id="PTHR43272">
    <property type="entry name" value="LONG-CHAIN-FATTY-ACID--COA LIGASE"/>
    <property type="match status" value="1"/>
</dbReference>
<keyword evidence="3" id="KW-0276">Fatty acid metabolism</keyword>
<dbReference type="RefSeq" id="WP_043454938.1">
    <property type="nucleotide sequence ID" value="NZ_JWTB01000033.1"/>
</dbReference>
<reference evidence="7 8" key="1">
    <citation type="submission" date="2014-12" db="EMBL/GenBank/DDBJ databases">
        <title>Genome sequencing of Arthrobacter phenanthrenivorans SWC37.</title>
        <authorList>
            <person name="Tan P.W."/>
            <person name="Chan K.-G."/>
        </authorList>
    </citation>
    <scope>NUCLEOTIDE SEQUENCE [LARGE SCALE GENOMIC DNA]</scope>
    <source>
        <strain evidence="7 8">SWC37</strain>
    </source>
</reference>
<keyword evidence="4" id="KW-0443">Lipid metabolism</keyword>
<evidence type="ECO:0000256" key="3">
    <source>
        <dbReference type="ARBA" id="ARBA00022832"/>
    </source>
</evidence>
<dbReference type="PANTHER" id="PTHR43272:SF32">
    <property type="entry name" value="AMP-DEPENDENT SYNTHETASE_LIGASE DOMAIN-CONTAINING PROTEIN"/>
    <property type="match status" value="1"/>
</dbReference>
<gene>
    <name evidence="7" type="ORF">RM50_16725</name>
</gene>
<proteinExistence type="inferred from homology"/>
<evidence type="ECO:0000313" key="7">
    <source>
        <dbReference type="EMBL" id="KIC65366.1"/>
    </source>
</evidence>
<comment type="similarity">
    <text evidence="1">Belongs to the ATP-dependent AMP-binding enzyme family.</text>
</comment>
<evidence type="ECO:0000259" key="6">
    <source>
        <dbReference type="Pfam" id="PF00501"/>
    </source>
</evidence>